<comment type="catalytic activity">
    <reaction evidence="4">
        <text>N(1)-(5-phospho-beta-D-ribosyl)glycinamide + (6R)-10-formyltetrahydrofolate = N(2)-formyl-N(1)-(5-phospho-beta-D-ribosyl)glycinamide + (6S)-5,6,7,8-tetrahydrofolate + H(+)</text>
        <dbReference type="Rhea" id="RHEA:15053"/>
        <dbReference type="ChEBI" id="CHEBI:15378"/>
        <dbReference type="ChEBI" id="CHEBI:57453"/>
        <dbReference type="ChEBI" id="CHEBI:143788"/>
        <dbReference type="ChEBI" id="CHEBI:147286"/>
        <dbReference type="ChEBI" id="CHEBI:195366"/>
        <dbReference type="EC" id="2.1.2.2"/>
    </reaction>
</comment>
<evidence type="ECO:0000256" key="1">
    <source>
        <dbReference type="ARBA" id="ARBA00005054"/>
    </source>
</evidence>
<evidence type="ECO:0000313" key="9">
    <source>
        <dbReference type="Proteomes" id="UP000465031"/>
    </source>
</evidence>
<reference evidence="7" key="2">
    <citation type="submission" date="2019-12" db="EMBL/GenBank/DDBJ databases">
        <title>Complete and Draft Genome Sequences of New Strains and Members of Some Known Species of the Genus Rathayibacter isolated from Plants.</title>
        <authorList>
            <person name="Tarlachkov S.V."/>
            <person name="Starodumova I.P."/>
            <person name="Dorofeeva L.V."/>
            <person name="Prisyazhnaya N.V."/>
            <person name="Leyn S.A."/>
            <person name="Zlamal J.E."/>
            <person name="Elane M.L."/>
            <person name="Osterman A.L."/>
            <person name="Nadler S.A."/>
            <person name="Subbotin S.A."/>
            <person name="Evtushenko L.I."/>
        </authorList>
    </citation>
    <scope>NUCLEOTIDE SEQUENCE</scope>
    <source>
        <strain evidence="7">VKM Ac-2761</strain>
    </source>
</reference>
<protein>
    <recommendedName>
        <fullName evidence="4">Phosphoribosylglycinamide formyltransferase</fullName>
        <ecNumber evidence="4">2.1.2.2</ecNumber>
    </recommendedName>
    <alternativeName>
        <fullName evidence="4">5'-phosphoribosylglycinamide transformylase</fullName>
    </alternativeName>
    <alternativeName>
        <fullName evidence="4">GAR transformylase</fullName>
        <shortName evidence="4">GART</shortName>
    </alternativeName>
</protein>
<dbReference type="SUPFAM" id="SSF53328">
    <property type="entry name" value="Formyltransferase"/>
    <property type="match status" value="1"/>
</dbReference>
<dbReference type="Pfam" id="PF00551">
    <property type="entry name" value="Formyl_trans_N"/>
    <property type="match status" value="1"/>
</dbReference>
<feature type="binding site" evidence="4">
    <location>
        <position position="106"/>
    </location>
    <ligand>
        <name>(6R)-10-formyltetrahydrofolate</name>
        <dbReference type="ChEBI" id="CHEBI:195366"/>
    </ligand>
</feature>
<dbReference type="EMBL" id="CP047186">
    <property type="protein sequence ID" value="QHC56220.1"/>
    <property type="molecule type" value="Genomic_DNA"/>
</dbReference>
<dbReference type="EMBL" id="LIIN01000015">
    <property type="protein sequence ID" value="KZX22104.1"/>
    <property type="molecule type" value="Genomic_DNA"/>
</dbReference>
<dbReference type="Gene3D" id="3.40.50.170">
    <property type="entry name" value="Formyl transferase, N-terminal domain"/>
    <property type="match status" value="1"/>
</dbReference>
<feature type="site" description="Raises pKa of active site His" evidence="4">
    <location>
        <position position="144"/>
    </location>
</feature>
<dbReference type="OrthoDB" id="9806170at2"/>
<dbReference type="HAMAP" id="MF_01930">
    <property type="entry name" value="PurN"/>
    <property type="match status" value="1"/>
</dbReference>
<evidence type="ECO:0000313" key="6">
    <source>
        <dbReference type="EMBL" id="KZX22104.1"/>
    </source>
</evidence>
<dbReference type="CDD" id="cd08645">
    <property type="entry name" value="FMT_core_GART"/>
    <property type="match status" value="1"/>
</dbReference>
<evidence type="ECO:0000256" key="3">
    <source>
        <dbReference type="ARBA" id="ARBA00022755"/>
    </source>
</evidence>
<dbReference type="PANTHER" id="PTHR43369:SF2">
    <property type="entry name" value="PHOSPHORIBOSYLGLYCINAMIDE FORMYLTRANSFERASE"/>
    <property type="match status" value="1"/>
</dbReference>
<dbReference type="NCBIfam" id="TIGR00639">
    <property type="entry name" value="PurN"/>
    <property type="match status" value="1"/>
</dbReference>
<feature type="binding site" evidence="4">
    <location>
        <begin position="12"/>
        <end position="14"/>
    </location>
    <ligand>
        <name>N(1)-(5-phospho-beta-D-ribosyl)glycinamide</name>
        <dbReference type="ChEBI" id="CHEBI:143788"/>
    </ligand>
</feature>
<dbReference type="PANTHER" id="PTHR43369">
    <property type="entry name" value="PHOSPHORIBOSYLGLYCINAMIDE FORMYLTRANSFERASE"/>
    <property type="match status" value="1"/>
</dbReference>
<gene>
    <name evidence="4 6" type="primary">purN</name>
    <name evidence="6" type="ORF">ACH61_00749</name>
    <name evidence="7" type="ORF">GSU10_11645</name>
</gene>
<comment type="pathway">
    <text evidence="1 4">Purine metabolism; IMP biosynthesis via de novo pathway; N(2)-formyl-N(1)-(5-phospho-D-ribosyl)glycinamide from N(1)-(5-phospho-D-ribosyl)glycinamide (10-formyl THF route): step 1/1.</text>
</comment>
<reference evidence="9" key="3">
    <citation type="submission" date="2019-12" db="EMBL/GenBank/DDBJ databases">
        <title>Complete and draft genome sequences of new strains and members of some known species of the genus Rathayibacter isolated from plants.</title>
        <authorList>
            <person name="Tarlachkov S.V."/>
            <person name="Starodumova I.P."/>
            <person name="Dorofeeva L.V."/>
            <person name="Prisyazhnaya N.V."/>
            <person name="Leyn S."/>
            <person name="Zlamal J."/>
            <person name="Elan M."/>
            <person name="Osterman A.L."/>
            <person name="Nadler S."/>
            <person name="Subbotin S.A."/>
            <person name="Evtushenko L.I."/>
        </authorList>
    </citation>
    <scope>NUCLEOTIDE SEQUENCE [LARGE SCALE GENOMIC DNA]</scope>
    <source>
        <strain evidence="9">VKM Ac-2761</strain>
    </source>
</reference>
<comment type="function">
    <text evidence="4">Catalyzes the transfer of a formyl group from 10-formyltetrahydrofolate to 5-phospho-ribosyl-glycinamide (GAR), producing 5-phospho-ribosyl-N-formylglycinamide (FGAR) and tetrahydrofolate.</text>
</comment>
<dbReference type="EC" id="2.1.2.2" evidence="4"/>
<dbReference type="UniPathway" id="UPA00074">
    <property type="reaction ID" value="UER00126"/>
</dbReference>
<keyword evidence="2 4" id="KW-0808">Transferase</keyword>
<dbReference type="InterPro" id="IPR004607">
    <property type="entry name" value="GART"/>
</dbReference>
<sequence length="197" mass="20974">MLKLVVLLSGGGSNLRALLDATGDEGFPARVVAVGSDTDAEGFRHAEEHGVPAFTVPPRDFGSRDEWGAALLERIREWQPDLVVCAGFMRILPPVVVDALSPRMINTHPALLPLYPGAHAVRDALAAGATETGVTVHVIDTGVDTGPIIAQESLAVFPGESEAALHERIKTIERRLLVQTVLDIAHGTVDLEELARA</sequence>
<dbReference type="AlphaFoldDB" id="A0A166IBL9"/>
<feature type="binding site" evidence="4">
    <location>
        <begin position="89"/>
        <end position="92"/>
    </location>
    <ligand>
        <name>(6R)-10-formyltetrahydrofolate</name>
        <dbReference type="ChEBI" id="CHEBI:195366"/>
    </ligand>
</feature>
<evidence type="ECO:0000256" key="4">
    <source>
        <dbReference type="HAMAP-Rule" id="MF_01930"/>
    </source>
</evidence>
<comment type="similarity">
    <text evidence="4">Belongs to the GART family.</text>
</comment>
<dbReference type="GO" id="GO:0006189">
    <property type="term" value="P:'de novo' IMP biosynthetic process"/>
    <property type="evidence" value="ECO:0007669"/>
    <property type="project" value="UniProtKB-UniRule"/>
</dbReference>
<dbReference type="GO" id="GO:0004644">
    <property type="term" value="F:phosphoribosylglycinamide formyltransferase activity"/>
    <property type="evidence" value="ECO:0007669"/>
    <property type="project" value="UniProtKB-UniRule"/>
</dbReference>
<name>A0A166IBL9_9MICO</name>
<evidence type="ECO:0000256" key="2">
    <source>
        <dbReference type="ARBA" id="ARBA00022679"/>
    </source>
</evidence>
<feature type="active site" description="Proton donor" evidence="4">
    <location>
        <position position="108"/>
    </location>
</feature>
<keyword evidence="8" id="KW-1185">Reference proteome</keyword>
<evidence type="ECO:0000313" key="7">
    <source>
        <dbReference type="EMBL" id="QHC56220.1"/>
    </source>
</evidence>
<dbReference type="KEGG" id="rte:GSU10_11645"/>
<dbReference type="Proteomes" id="UP000076717">
    <property type="component" value="Unassembled WGS sequence"/>
</dbReference>
<accession>A0A166IBL9</accession>
<feature type="domain" description="Formyl transferase N-terminal" evidence="5">
    <location>
        <begin position="3"/>
        <end position="181"/>
    </location>
</feature>
<dbReference type="RefSeq" id="WP_068208651.1">
    <property type="nucleotide sequence ID" value="NZ_CP047186.1"/>
</dbReference>
<evidence type="ECO:0000313" key="8">
    <source>
        <dbReference type="Proteomes" id="UP000076717"/>
    </source>
</evidence>
<dbReference type="GO" id="GO:0005829">
    <property type="term" value="C:cytosol"/>
    <property type="evidence" value="ECO:0007669"/>
    <property type="project" value="TreeGrafter"/>
</dbReference>
<proteinExistence type="inferred from homology"/>
<dbReference type="InterPro" id="IPR002376">
    <property type="entry name" value="Formyl_transf_N"/>
</dbReference>
<keyword evidence="3 4" id="KW-0658">Purine biosynthesis</keyword>
<feature type="binding site" evidence="4">
    <location>
        <position position="64"/>
    </location>
    <ligand>
        <name>(6R)-10-formyltetrahydrofolate</name>
        <dbReference type="ChEBI" id="CHEBI:195366"/>
    </ligand>
</feature>
<organism evidence="6 8">
    <name type="scientific">Rathayibacter tanaceti</name>
    <dbReference type="NCBI Taxonomy" id="1671680"/>
    <lineage>
        <taxon>Bacteria</taxon>
        <taxon>Bacillati</taxon>
        <taxon>Actinomycetota</taxon>
        <taxon>Actinomycetes</taxon>
        <taxon>Micrococcales</taxon>
        <taxon>Microbacteriaceae</taxon>
        <taxon>Rathayibacter</taxon>
    </lineage>
</organism>
<dbReference type="PATRIC" id="fig|1671680.3.peg.797"/>
<reference evidence="6 8" key="1">
    <citation type="submission" date="2015-08" db="EMBL/GenBank/DDBJ databases">
        <title>Draft Genome Sequence of Rathayibacter sp. Strain VKM Ac-2596 Isolated from Leaf Gall Induced by Plant-Parasitic Nematodes.</title>
        <authorList>
            <person name="Vasilenko O.V."/>
            <person name="Starodumova I.P."/>
            <person name="Tarlachkov S.V."/>
            <person name="Dorofeeva L.V."/>
            <person name="Evtushenko L.I."/>
        </authorList>
    </citation>
    <scope>NUCLEOTIDE SEQUENCE [LARGE SCALE GENOMIC DNA]</scope>
    <source>
        <strain evidence="6 8">VKM Ac-2596</strain>
    </source>
</reference>
<evidence type="ECO:0000259" key="5">
    <source>
        <dbReference type="Pfam" id="PF00551"/>
    </source>
</evidence>
<dbReference type="InterPro" id="IPR036477">
    <property type="entry name" value="Formyl_transf_N_sf"/>
</dbReference>
<dbReference type="Proteomes" id="UP000465031">
    <property type="component" value="Chromosome"/>
</dbReference>